<keyword evidence="2" id="KW-0723">Serine/threonine-protein kinase</keyword>
<keyword evidence="5" id="KW-0732">Signal</keyword>
<dbReference type="Gene3D" id="1.10.510.10">
    <property type="entry name" value="Transferase(Phosphotransferase) domain 1"/>
    <property type="match status" value="1"/>
</dbReference>
<dbReference type="InterPro" id="IPR032872">
    <property type="entry name" value="WAK_assoc_C"/>
</dbReference>
<feature type="domain" description="Protein kinase" evidence="14">
    <location>
        <begin position="321"/>
        <end position="591"/>
    </location>
</feature>
<keyword evidence="10 13" id="KW-0472">Membrane</keyword>
<organism evidence="15 16">
    <name type="scientific">Adiantum capillus-veneris</name>
    <name type="common">Maidenhair fern</name>
    <dbReference type="NCBI Taxonomy" id="13818"/>
    <lineage>
        <taxon>Eukaryota</taxon>
        <taxon>Viridiplantae</taxon>
        <taxon>Streptophyta</taxon>
        <taxon>Embryophyta</taxon>
        <taxon>Tracheophyta</taxon>
        <taxon>Polypodiopsida</taxon>
        <taxon>Polypodiidae</taxon>
        <taxon>Polypodiales</taxon>
        <taxon>Pteridineae</taxon>
        <taxon>Pteridaceae</taxon>
        <taxon>Vittarioideae</taxon>
        <taxon>Adiantum</taxon>
    </lineage>
</organism>
<dbReference type="PROSITE" id="PS00108">
    <property type="entry name" value="PROTEIN_KINASE_ST"/>
    <property type="match status" value="1"/>
</dbReference>
<dbReference type="InterPro" id="IPR017441">
    <property type="entry name" value="Protein_kinase_ATP_BS"/>
</dbReference>
<dbReference type="Proteomes" id="UP000886520">
    <property type="component" value="Chromosome 20"/>
</dbReference>
<evidence type="ECO:0000313" key="15">
    <source>
        <dbReference type="EMBL" id="KAI5063862.1"/>
    </source>
</evidence>
<dbReference type="PROSITE" id="PS00107">
    <property type="entry name" value="PROTEIN_KINASE_ATP"/>
    <property type="match status" value="1"/>
</dbReference>
<dbReference type="EMBL" id="JABFUD020000020">
    <property type="protein sequence ID" value="KAI5063862.1"/>
    <property type="molecule type" value="Genomic_DNA"/>
</dbReference>
<dbReference type="PANTHER" id="PTHR46008">
    <property type="entry name" value="LEAF RUST 10 DISEASE-RESISTANCE LOCUS RECEPTOR-LIKE PROTEIN KINASE-LIKE 1.4"/>
    <property type="match status" value="1"/>
</dbReference>
<dbReference type="FunFam" id="3.30.200.20:FF:000268">
    <property type="entry name" value="probable receptor-like serine/threonine-protein kinase At5g57670"/>
    <property type="match status" value="1"/>
</dbReference>
<evidence type="ECO:0000256" key="1">
    <source>
        <dbReference type="ARBA" id="ARBA00004167"/>
    </source>
</evidence>
<evidence type="ECO:0000256" key="12">
    <source>
        <dbReference type="PROSITE-ProRule" id="PRU10141"/>
    </source>
</evidence>
<dbReference type="SUPFAM" id="SSF56112">
    <property type="entry name" value="Protein kinase-like (PK-like)"/>
    <property type="match status" value="1"/>
</dbReference>
<proteinExistence type="predicted"/>
<dbReference type="OrthoDB" id="4062651at2759"/>
<feature type="binding site" evidence="12">
    <location>
        <position position="349"/>
    </location>
    <ligand>
        <name>ATP</name>
        <dbReference type="ChEBI" id="CHEBI:30616"/>
    </ligand>
</feature>
<evidence type="ECO:0000256" key="11">
    <source>
        <dbReference type="ARBA" id="ARBA00023180"/>
    </source>
</evidence>
<evidence type="ECO:0000256" key="5">
    <source>
        <dbReference type="ARBA" id="ARBA00022729"/>
    </source>
</evidence>
<evidence type="ECO:0000256" key="6">
    <source>
        <dbReference type="ARBA" id="ARBA00022741"/>
    </source>
</evidence>
<keyword evidence="6 12" id="KW-0547">Nucleotide-binding</keyword>
<evidence type="ECO:0000259" key="14">
    <source>
        <dbReference type="PROSITE" id="PS50011"/>
    </source>
</evidence>
<evidence type="ECO:0000256" key="13">
    <source>
        <dbReference type="SAM" id="Phobius"/>
    </source>
</evidence>
<dbReference type="InterPro" id="IPR011009">
    <property type="entry name" value="Kinase-like_dom_sf"/>
</dbReference>
<dbReference type="FunFam" id="1.10.510.10:FF:000161">
    <property type="entry name" value="Wall-associated receptor kinase-like 20"/>
    <property type="match status" value="1"/>
</dbReference>
<keyword evidence="16" id="KW-1185">Reference proteome</keyword>
<evidence type="ECO:0000313" key="16">
    <source>
        <dbReference type="Proteomes" id="UP000886520"/>
    </source>
</evidence>
<reference evidence="15" key="1">
    <citation type="submission" date="2021-01" db="EMBL/GenBank/DDBJ databases">
        <title>Adiantum capillus-veneris genome.</title>
        <authorList>
            <person name="Fang Y."/>
            <person name="Liao Q."/>
        </authorList>
    </citation>
    <scope>NUCLEOTIDE SEQUENCE</scope>
    <source>
        <strain evidence="15">H3</strain>
        <tissue evidence="15">Leaf</tissue>
    </source>
</reference>
<dbReference type="AlphaFoldDB" id="A0A9D4Z7U1"/>
<feature type="transmembrane region" description="Helical" evidence="13">
    <location>
        <begin position="240"/>
        <end position="261"/>
    </location>
</feature>
<dbReference type="Gene3D" id="3.30.200.20">
    <property type="entry name" value="Phosphorylase Kinase, domain 1"/>
    <property type="match status" value="1"/>
</dbReference>
<gene>
    <name evidence="15" type="ORF">GOP47_0020532</name>
</gene>
<dbReference type="InterPro" id="IPR008271">
    <property type="entry name" value="Ser/Thr_kinase_AS"/>
</dbReference>
<keyword evidence="8 12" id="KW-0067">ATP-binding</keyword>
<dbReference type="Pfam" id="PF00069">
    <property type="entry name" value="Pkinase"/>
    <property type="match status" value="1"/>
</dbReference>
<evidence type="ECO:0000256" key="10">
    <source>
        <dbReference type="ARBA" id="ARBA00023136"/>
    </source>
</evidence>
<comment type="caution">
    <text evidence="15">The sequence shown here is derived from an EMBL/GenBank/DDBJ whole genome shotgun (WGS) entry which is preliminary data.</text>
</comment>
<dbReference type="SMART" id="SM00220">
    <property type="entry name" value="S_TKc"/>
    <property type="match status" value="1"/>
</dbReference>
<dbReference type="GO" id="GO:0005524">
    <property type="term" value="F:ATP binding"/>
    <property type="evidence" value="ECO:0007669"/>
    <property type="project" value="UniProtKB-UniRule"/>
</dbReference>
<dbReference type="Pfam" id="PF14380">
    <property type="entry name" value="WAK_assoc"/>
    <property type="match status" value="1"/>
</dbReference>
<evidence type="ECO:0000256" key="9">
    <source>
        <dbReference type="ARBA" id="ARBA00022989"/>
    </source>
</evidence>
<evidence type="ECO:0000256" key="3">
    <source>
        <dbReference type="ARBA" id="ARBA00022679"/>
    </source>
</evidence>
<sequence length="599" mass="66724">MARTLRLKIKLMVTDFDLYKDAGCGSPQLSMYCANGSTLQMVFTSKIFFVERIDYSNHLLFLRDPFMSSCANLNFNSAGLDLNLEDTGLVLNPGSTILLLNCLSFAQGINLLNDQYDCHNPTCLAFIGSCHTNDLLTSCCRMTDPHNKIDLYPMQCMSYTSIYSPQDPIFNPSSWSYGIELQWNLPPDVAAACNRCEARNGVCGYSSEDTHPQFKCICDSSLRCKGCISGSCSGRRPTKLIVGFCVAGTAIILAGFLCLFLSRRNKFGRIRSDFGTESLPYAHGEEKQAGMELAHVLATMTGPLPLTLFSYKELEHATAAFSDAQLIGDGGYGMVYKAKFCNGRVLAVKRLNHQHHRRLQHFYNEVRILSQLKHPNLVQLEGFCFQDRNLMLVYEYVSNGTLEEHLHGEDPKAGKLQWETRLNIACDVAEALAYLHFSVSPPIYHRDVKSGNILLDEEMKAKVADFGLSRLVPMDATHVSTGPQGTPGYVDPEYHQCYQVSDKSDVYSFGVVLLEMLTGKRAVDMGRARHEINLSAYAIAKIQGNALHELLEPHLMSPAALQVANLAFSCIALQRDARPNMKEVASQLHFIRSTPFKPL</sequence>
<keyword evidence="7" id="KW-0418">Kinase</keyword>
<accession>A0A9D4Z7U1</accession>
<evidence type="ECO:0000256" key="8">
    <source>
        <dbReference type="ARBA" id="ARBA00022840"/>
    </source>
</evidence>
<name>A0A9D4Z7U1_ADICA</name>
<keyword evidence="4 13" id="KW-0812">Transmembrane</keyword>
<keyword evidence="9 13" id="KW-1133">Transmembrane helix</keyword>
<protein>
    <recommendedName>
        <fullName evidence="14">Protein kinase domain-containing protein</fullName>
    </recommendedName>
</protein>
<evidence type="ECO:0000256" key="4">
    <source>
        <dbReference type="ARBA" id="ARBA00022692"/>
    </source>
</evidence>
<dbReference type="PROSITE" id="PS50011">
    <property type="entry name" value="PROTEIN_KINASE_DOM"/>
    <property type="match status" value="1"/>
</dbReference>
<dbReference type="GO" id="GO:0016020">
    <property type="term" value="C:membrane"/>
    <property type="evidence" value="ECO:0007669"/>
    <property type="project" value="UniProtKB-SubCell"/>
</dbReference>
<comment type="subcellular location">
    <subcellularLocation>
        <location evidence="1">Membrane</location>
        <topology evidence="1">Single-pass membrane protein</topology>
    </subcellularLocation>
</comment>
<keyword evidence="11" id="KW-0325">Glycoprotein</keyword>
<dbReference type="GO" id="GO:0004674">
    <property type="term" value="F:protein serine/threonine kinase activity"/>
    <property type="evidence" value="ECO:0007669"/>
    <property type="project" value="UniProtKB-KW"/>
</dbReference>
<evidence type="ECO:0000256" key="2">
    <source>
        <dbReference type="ARBA" id="ARBA00022527"/>
    </source>
</evidence>
<dbReference type="PANTHER" id="PTHR46008:SF2">
    <property type="entry name" value="LEAF RUST 10 DISEASE-RESISTANCE LOCUS RECEPTOR-LIKE PROTEIN KINASE-LIKE 1.4"/>
    <property type="match status" value="1"/>
</dbReference>
<keyword evidence="3" id="KW-0808">Transferase</keyword>
<evidence type="ECO:0000256" key="7">
    <source>
        <dbReference type="ARBA" id="ARBA00022777"/>
    </source>
</evidence>
<dbReference type="InterPro" id="IPR000719">
    <property type="entry name" value="Prot_kinase_dom"/>
</dbReference>
<dbReference type="CDD" id="cd14066">
    <property type="entry name" value="STKc_IRAK"/>
    <property type="match status" value="1"/>
</dbReference>